<dbReference type="STRING" id="515622.bpr_I0370"/>
<dbReference type="KEGG" id="bpb:bpr_I0370"/>
<dbReference type="EMBL" id="CP001810">
    <property type="protein sequence ID" value="ADL33118.1"/>
    <property type="molecule type" value="Genomic_DNA"/>
</dbReference>
<dbReference type="Pfam" id="PF06902">
    <property type="entry name" value="Fer4_19"/>
    <property type="match status" value="1"/>
</dbReference>
<gene>
    <name evidence="3" type="ordered locus">bpr_I0370</name>
</gene>
<reference evidence="3 4" key="1">
    <citation type="journal article" date="2010" name="PLoS ONE">
        <title>The glycobiome of the rumen bacterium Butyrivibrio proteoclasticus B316(T) highlights adaptation to a polysaccharide-rich environment.</title>
        <authorList>
            <person name="Kelly W.J."/>
            <person name="Leahy S.C."/>
            <person name="Altermann E."/>
            <person name="Yeoman C.J."/>
            <person name="Dunne J.C."/>
            <person name="Kong Z."/>
            <person name="Pacheco D.M."/>
            <person name="Li D."/>
            <person name="Noel S.J."/>
            <person name="Moon C.D."/>
            <person name="Cookson A.L."/>
            <person name="Attwood G.T."/>
        </authorList>
    </citation>
    <scope>NUCLEOTIDE SEQUENCE [LARGE SCALE GENOMIC DNA]</scope>
    <source>
        <strain evidence="4">ATCC 51982 / DSM 14932 / B316</strain>
    </source>
</reference>
<dbReference type="Gene3D" id="3.40.630.30">
    <property type="match status" value="1"/>
</dbReference>
<organism evidence="3 4">
    <name type="scientific">Butyrivibrio proteoclasticus (strain ATCC 51982 / DSM 14932 / B316)</name>
    <name type="common">Clostridium proteoclasticum</name>
    <dbReference type="NCBI Taxonomy" id="515622"/>
    <lineage>
        <taxon>Bacteria</taxon>
        <taxon>Bacillati</taxon>
        <taxon>Bacillota</taxon>
        <taxon>Clostridia</taxon>
        <taxon>Lachnospirales</taxon>
        <taxon>Lachnospiraceae</taxon>
        <taxon>Butyrivibrio</taxon>
    </lineage>
</organism>
<evidence type="ECO:0000313" key="3">
    <source>
        <dbReference type="EMBL" id="ADL33118.1"/>
    </source>
</evidence>
<feature type="domain" description="N-acetyltransferase" evidence="1">
    <location>
        <begin position="41"/>
        <end position="151"/>
    </location>
</feature>
<dbReference type="InterPro" id="IPR031165">
    <property type="entry name" value="GNAT_YJDJ"/>
</dbReference>
<dbReference type="InterPro" id="IPR000182">
    <property type="entry name" value="GNAT_dom"/>
</dbReference>
<protein>
    <submittedName>
        <fullName evidence="3">Uncharacterized protein</fullName>
    </submittedName>
</protein>
<sequence length="151" mass="17212">MHRTYENDDIVVFWNSDKCFHARRCVNGSPKTFCPGQKPWINLNNAETKEIWQAISQCPSGALTCLYRHDIDVTFDQESNQSIALDNGKEIGECDYQITDDVWNIYHTGVSSAYQGKGIAKRLVYKVLEEAERNNAKVTATCSYARKILNI</sequence>
<dbReference type="PROSITE" id="PS51729">
    <property type="entry name" value="GNAT_YJDJ"/>
    <property type="match status" value="1"/>
</dbReference>
<dbReference type="InterPro" id="IPR016181">
    <property type="entry name" value="Acyl_CoA_acyltransferase"/>
</dbReference>
<dbReference type="InterPro" id="IPR010693">
    <property type="entry name" value="Divergent_4Fe-4S_mono-cluster"/>
</dbReference>
<dbReference type="AlphaFoldDB" id="E0RZC1"/>
<name>E0RZC1_BUTPB</name>
<dbReference type="eggNOG" id="COG3592">
    <property type="taxonomic scope" value="Bacteria"/>
</dbReference>
<dbReference type="Proteomes" id="UP000001299">
    <property type="component" value="Chromosome 1"/>
</dbReference>
<proteinExistence type="predicted"/>
<dbReference type="SUPFAM" id="SSF55729">
    <property type="entry name" value="Acyl-CoA N-acyltransferases (Nat)"/>
    <property type="match status" value="1"/>
</dbReference>
<keyword evidence="4" id="KW-1185">Reference proteome</keyword>
<evidence type="ECO:0000259" key="2">
    <source>
        <dbReference type="PROSITE" id="PS51729"/>
    </source>
</evidence>
<dbReference type="PANTHER" id="PTHR31435:SF10">
    <property type="entry name" value="BSR4717 PROTEIN"/>
    <property type="match status" value="1"/>
</dbReference>
<dbReference type="PROSITE" id="PS51186">
    <property type="entry name" value="GNAT"/>
    <property type="match status" value="1"/>
</dbReference>
<dbReference type="eggNOG" id="COG2388">
    <property type="taxonomic scope" value="Bacteria"/>
</dbReference>
<accession>E0RZC1</accession>
<dbReference type="CDD" id="cd04301">
    <property type="entry name" value="NAT_SF"/>
    <property type="match status" value="1"/>
</dbReference>
<dbReference type="RefSeq" id="WP_013279775.1">
    <property type="nucleotide sequence ID" value="NC_014387.1"/>
</dbReference>
<dbReference type="HOGENOM" id="CLU_1545230_0_0_9"/>
<evidence type="ECO:0000259" key="1">
    <source>
        <dbReference type="PROSITE" id="PS51186"/>
    </source>
</evidence>
<dbReference type="InterPro" id="IPR045057">
    <property type="entry name" value="Gcn5-rel_NAT"/>
</dbReference>
<dbReference type="Pfam" id="PF14542">
    <property type="entry name" value="Acetyltransf_CG"/>
    <property type="match status" value="1"/>
</dbReference>
<evidence type="ECO:0000313" key="4">
    <source>
        <dbReference type="Proteomes" id="UP000001299"/>
    </source>
</evidence>
<dbReference type="PANTHER" id="PTHR31435">
    <property type="entry name" value="PROTEIN NATD1"/>
    <property type="match status" value="1"/>
</dbReference>
<feature type="domain" description="N-acetyltransferase" evidence="2">
    <location>
        <begin position="74"/>
        <end position="151"/>
    </location>
</feature>
<dbReference type="GO" id="GO:0016747">
    <property type="term" value="F:acyltransferase activity, transferring groups other than amino-acyl groups"/>
    <property type="evidence" value="ECO:0007669"/>
    <property type="project" value="InterPro"/>
</dbReference>